<dbReference type="PANTHER" id="PTHR43520">
    <property type="entry name" value="ATP7, ISOFORM B"/>
    <property type="match status" value="1"/>
</dbReference>
<dbReference type="GO" id="GO:0055070">
    <property type="term" value="P:copper ion homeostasis"/>
    <property type="evidence" value="ECO:0007669"/>
    <property type="project" value="TreeGrafter"/>
</dbReference>
<comment type="subcellular location">
    <subcellularLocation>
        <location evidence="10">Cell membrane</location>
    </subcellularLocation>
    <subcellularLocation>
        <location evidence="1">Endomembrane system</location>
        <topology evidence="1">Multi-pass membrane protein</topology>
    </subcellularLocation>
</comment>
<feature type="transmembrane region" description="Helical" evidence="10">
    <location>
        <begin position="121"/>
        <end position="145"/>
    </location>
</feature>
<evidence type="ECO:0000256" key="5">
    <source>
        <dbReference type="ARBA" id="ARBA00022741"/>
    </source>
</evidence>
<evidence type="ECO:0000256" key="8">
    <source>
        <dbReference type="ARBA" id="ARBA00022989"/>
    </source>
</evidence>
<dbReference type="FunFam" id="3.30.70.100:FF:000005">
    <property type="entry name" value="Copper-exporting P-type ATPase A"/>
    <property type="match status" value="1"/>
</dbReference>
<evidence type="ECO:0000256" key="3">
    <source>
        <dbReference type="ARBA" id="ARBA00022692"/>
    </source>
</evidence>
<keyword evidence="8 10" id="KW-1133">Transmembrane helix</keyword>
<evidence type="ECO:0000256" key="4">
    <source>
        <dbReference type="ARBA" id="ARBA00022723"/>
    </source>
</evidence>
<protein>
    <submittedName>
        <fullName evidence="12">Copper-translocating P-type ATPase</fullName>
    </submittedName>
</protein>
<dbReference type="CDD" id="cd02094">
    <property type="entry name" value="P-type_ATPase_Cu-like"/>
    <property type="match status" value="1"/>
</dbReference>
<dbReference type="Gene3D" id="2.70.150.10">
    <property type="entry name" value="Calcium-transporting ATPase, cytoplasmic transduction domain A"/>
    <property type="match status" value="1"/>
</dbReference>
<feature type="transmembrane region" description="Helical" evidence="10">
    <location>
        <begin position="694"/>
        <end position="717"/>
    </location>
</feature>
<dbReference type="FunFam" id="2.70.150.10:FF:000002">
    <property type="entry name" value="Copper-transporting ATPase 1, putative"/>
    <property type="match status" value="1"/>
</dbReference>
<evidence type="ECO:0000256" key="10">
    <source>
        <dbReference type="RuleBase" id="RU362081"/>
    </source>
</evidence>
<feature type="transmembrane region" description="Helical" evidence="10">
    <location>
        <begin position="378"/>
        <end position="399"/>
    </location>
</feature>
<dbReference type="GO" id="GO:0043682">
    <property type="term" value="F:P-type divalent copper transporter activity"/>
    <property type="evidence" value="ECO:0007669"/>
    <property type="project" value="TreeGrafter"/>
</dbReference>
<dbReference type="InterPro" id="IPR001757">
    <property type="entry name" value="P_typ_ATPase"/>
</dbReference>
<keyword evidence="4 10" id="KW-0479">Metal-binding</keyword>
<keyword evidence="3 10" id="KW-0812">Transmembrane</keyword>
<keyword evidence="10" id="KW-1003">Cell membrane</keyword>
<sequence>MKKIQIDVSGMHCASCSRLVEKALLKVPGVKEGNVNLAAEKASVLFDENQVQANSLIEAIVSAGYGANLVDGQDREATEKRRASEIKRQGQKFIFSLAFSLPLFYFMLLDFWSWLPGANLLPPYVGVLSLVLTIPVQFIVGAGFYKGMWASLRMKTFNMDSLVAIGTSAAFFYSLFNLVWYFVRTGSLLGLGGKIPELYFETAAFLITFVVLGKWLEKRTKGKTLEAIKKLMGLQPKTARVIRAGVTQDIAIEAVIKGDVVVVRPGEKIPVDGKIISGHSAIDEAMITGESLPVEKNIGDLVVGGTVNKLGSFEFEVTRVGAETALARIVALVEEAQGSKAPIQGFADKIAAIFVPTVISLAIIIFLVWYFLLGATLSFALMAFTAVIVIACPCALGLATPTSLMVGTGIGAKYGILIKGGEPLEMAGQIKTIVFDKAGTLTKGKPEVTDMESFGSFDKKIIVSIAASLEKLSEHSLAEAVCNYANQEKIILKSVVGFRAIPGQGVAGTIDGLDYFFGNRKLITDSINLDLSAVNSRLKKLEEQGRTVMILATKQEIIGLVAVADTIKETSKAAIISLQKMGLEVYMITGDNARTAQAVAKQLGIVNILSEVLPEDKALQIKKLQTGGSKVAMVGDGINDAPALAQADLGIVMGSGTDVAMETGGIIIIKSDLRDVVTAFQLSGETMGKIKQNLFFALFYNIIGIPIAARVFAGFGIILRPELAGLAMALSSVSVVSNSLLLRSFRPGKKNYLSLMALILMVLLSTGMFLEFARFSSGMESQGMALLVSKNKATEINNLVASSPIKINFDEGDPDIFLGIDSFPDSIKIREGKINLGDDEMIIGYADGMAMKKERAVKNIGDTLKDIFGLDGVKVVGILEPTGTVIDGYHIVNKTTLAKMSSVANIKFVAESEVIKSFYFVTTDNVPEQFKDRITNLSPTNINGQSYLPLYIGLAEAKMMINKKLFQKTGDTIDDLFGNKVFVAGILPETKTALDHLHFVGEEFKLK</sequence>
<feature type="transmembrane region" description="Helical" evidence="10">
    <location>
        <begin position="723"/>
        <end position="741"/>
    </location>
</feature>
<keyword evidence="5 10" id="KW-0547">Nucleotide-binding</keyword>
<dbReference type="Pfam" id="PF00403">
    <property type="entry name" value="HMA"/>
    <property type="match status" value="1"/>
</dbReference>
<dbReference type="Proteomes" id="UP000228900">
    <property type="component" value="Unassembled WGS sequence"/>
</dbReference>
<evidence type="ECO:0000256" key="6">
    <source>
        <dbReference type="ARBA" id="ARBA00022840"/>
    </source>
</evidence>
<evidence type="ECO:0000313" key="12">
    <source>
        <dbReference type="EMBL" id="PIT95266.1"/>
    </source>
</evidence>
<dbReference type="InterPro" id="IPR027256">
    <property type="entry name" value="P-typ_ATPase_IB"/>
</dbReference>
<dbReference type="InterPro" id="IPR023299">
    <property type="entry name" value="ATPase_P-typ_cyto_dom_N"/>
</dbReference>
<dbReference type="SUPFAM" id="SSF81653">
    <property type="entry name" value="Calcium ATPase, transduction domain A"/>
    <property type="match status" value="1"/>
</dbReference>
<dbReference type="GO" id="GO:0005886">
    <property type="term" value="C:plasma membrane"/>
    <property type="evidence" value="ECO:0007669"/>
    <property type="project" value="UniProtKB-SubCell"/>
</dbReference>
<dbReference type="InterPro" id="IPR036412">
    <property type="entry name" value="HAD-like_sf"/>
</dbReference>
<dbReference type="GO" id="GO:0012505">
    <property type="term" value="C:endomembrane system"/>
    <property type="evidence" value="ECO:0007669"/>
    <property type="project" value="UniProtKB-SubCell"/>
</dbReference>
<dbReference type="NCBIfam" id="TIGR01494">
    <property type="entry name" value="ATPase_P-type"/>
    <property type="match status" value="2"/>
</dbReference>
<dbReference type="Pfam" id="PF00122">
    <property type="entry name" value="E1-E2_ATPase"/>
    <property type="match status" value="1"/>
</dbReference>
<keyword evidence="9 10" id="KW-0472">Membrane</keyword>
<dbReference type="PROSITE" id="PS50846">
    <property type="entry name" value="HMA_2"/>
    <property type="match status" value="1"/>
</dbReference>
<dbReference type="PROSITE" id="PS01047">
    <property type="entry name" value="HMA_1"/>
    <property type="match status" value="1"/>
</dbReference>
<dbReference type="InterPro" id="IPR023298">
    <property type="entry name" value="ATPase_P-typ_TM_dom_sf"/>
</dbReference>
<evidence type="ECO:0000256" key="9">
    <source>
        <dbReference type="ARBA" id="ARBA00023136"/>
    </source>
</evidence>
<dbReference type="InterPro" id="IPR008250">
    <property type="entry name" value="ATPase_P-typ_transduc_dom_A_sf"/>
</dbReference>
<dbReference type="Gene3D" id="3.40.1110.10">
    <property type="entry name" value="Calcium-transporting ATPase, cytoplasmic domain N"/>
    <property type="match status" value="1"/>
</dbReference>
<dbReference type="Gene3D" id="3.40.50.1000">
    <property type="entry name" value="HAD superfamily/HAD-like"/>
    <property type="match status" value="1"/>
</dbReference>
<dbReference type="GO" id="GO:0005524">
    <property type="term" value="F:ATP binding"/>
    <property type="evidence" value="ECO:0007669"/>
    <property type="project" value="UniProtKB-UniRule"/>
</dbReference>
<feature type="transmembrane region" description="Helical" evidence="10">
    <location>
        <begin position="93"/>
        <end position="115"/>
    </location>
</feature>
<evidence type="ECO:0000259" key="11">
    <source>
        <dbReference type="PROSITE" id="PS50846"/>
    </source>
</evidence>
<feature type="transmembrane region" description="Helical" evidence="10">
    <location>
        <begin position="350"/>
        <end position="372"/>
    </location>
</feature>
<dbReference type="InterPro" id="IPR006121">
    <property type="entry name" value="HMA_dom"/>
</dbReference>
<dbReference type="SUPFAM" id="SSF55008">
    <property type="entry name" value="HMA, heavy metal-associated domain"/>
    <property type="match status" value="1"/>
</dbReference>
<dbReference type="InterPro" id="IPR023214">
    <property type="entry name" value="HAD_sf"/>
</dbReference>
<keyword evidence="6 10" id="KW-0067">ATP-binding</keyword>
<comment type="caution">
    <text evidence="12">The sequence shown here is derived from an EMBL/GenBank/DDBJ whole genome shotgun (WGS) entry which is preliminary data.</text>
</comment>
<feature type="domain" description="HMA" evidence="11">
    <location>
        <begin position="2"/>
        <end position="68"/>
    </location>
</feature>
<dbReference type="GO" id="GO:0005507">
    <property type="term" value="F:copper ion binding"/>
    <property type="evidence" value="ECO:0007669"/>
    <property type="project" value="TreeGrafter"/>
</dbReference>
<dbReference type="GO" id="GO:0016887">
    <property type="term" value="F:ATP hydrolysis activity"/>
    <property type="evidence" value="ECO:0007669"/>
    <property type="project" value="InterPro"/>
</dbReference>
<dbReference type="SUPFAM" id="SSF81665">
    <property type="entry name" value="Calcium ATPase, transmembrane domain M"/>
    <property type="match status" value="1"/>
</dbReference>
<dbReference type="PANTHER" id="PTHR43520:SF8">
    <property type="entry name" value="P-TYPE CU(+) TRANSPORTER"/>
    <property type="match status" value="1"/>
</dbReference>
<organism evidence="12 13">
    <name type="scientific">Candidatus Falkowbacteria bacterium CG10_big_fil_rev_8_21_14_0_10_39_9</name>
    <dbReference type="NCBI Taxonomy" id="1974566"/>
    <lineage>
        <taxon>Bacteria</taxon>
        <taxon>Candidatus Falkowiibacteriota</taxon>
    </lineage>
</organism>
<name>A0A2M6WRC0_9BACT</name>
<dbReference type="CDD" id="cd00371">
    <property type="entry name" value="HMA"/>
    <property type="match status" value="1"/>
</dbReference>
<dbReference type="NCBIfam" id="TIGR01511">
    <property type="entry name" value="ATPase-IB1_Cu"/>
    <property type="match status" value="1"/>
</dbReference>
<dbReference type="Gene3D" id="3.30.70.100">
    <property type="match status" value="1"/>
</dbReference>
<feature type="transmembrane region" description="Helical" evidence="10">
    <location>
        <begin position="753"/>
        <end position="773"/>
    </location>
</feature>
<accession>A0A2M6WRC0</accession>
<evidence type="ECO:0000313" key="13">
    <source>
        <dbReference type="Proteomes" id="UP000228900"/>
    </source>
</evidence>
<feature type="transmembrane region" description="Helical" evidence="10">
    <location>
        <begin position="198"/>
        <end position="216"/>
    </location>
</feature>
<feature type="transmembrane region" description="Helical" evidence="10">
    <location>
        <begin position="157"/>
        <end position="183"/>
    </location>
</feature>
<proteinExistence type="inferred from homology"/>
<dbReference type="EMBL" id="PFAQ01000010">
    <property type="protein sequence ID" value="PIT95266.1"/>
    <property type="molecule type" value="Genomic_DNA"/>
</dbReference>
<dbReference type="Pfam" id="PF00702">
    <property type="entry name" value="Hydrolase"/>
    <property type="match status" value="1"/>
</dbReference>
<dbReference type="PRINTS" id="PR00943">
    <property type="entry name" value="CUATPASE"/>
</dbReference>
<dbReference type="PRINTS" id="PR00119">
    <property type="entry name" value="CATATPASE"/>
</dbReference>
<dbReference type="InterPro" id="IPR036163">
    <property type="entry name" value="HMA_dom_sf"/>
</dbReference>
<dbReference type="SUPFAM" id="SSF56784">
    <property type="entry name" value="HAD-like"/>
    <property type="match status" value="1"/>
</dbReference>
<gene>
    <name evidence="12" type="ORF">COT98_00510</name>
</gene>
<reference evidence="13" key="1">
    <citation type="submission" date="2017-09" db="EMBL/GenBank/DDBJ databases">
        <title>Depth-based differentiation of microbial function through sediment-hosted aquifers and enrichment of novel symbionts in the deep terrestrial subsurface.</title>
        <authorList>
            <person name="Probst A.J."/>
            <person name="Ladd B."/>
            <person name="Jarett J.K."/>
            <person name="Geller-Mcgrath D.E."/>
            <person name="Sieber C.M.K."/>
            <person name="Emerson J.B."/>
            <person name="Anantharaman K."/>
            <person name="Thomas B.C."/>
            <person name="Malmstrom R."/>
            <person name="Stieglmeier M."/>
            <person name="Klingl A."/>
            <person name="Woyke T."/>
            <person name="Ryan C.M."/>
            <person name="Banfield J.F."/>
        </authorList>
    </citation>
    <scope>NUCLEOTIDE SEQUENCE [LARGE SCALE GENOMIC DNA]</scope>
</reference>
<comment type="similarity">
    <text evidence="2 10">Belongs to the cation transport ATPase (P-type) (TC 3.A.3) family. Type IB subfamily.</text>
</comment>
<dbReference type="NCBIfam" id="TIGR01525">
    <property type="entry name" value="ATPase-IB_hvy"/>
    <property type="match status" value="1"/>
</dbReference>
<keyword evidence="7" id="KW-1278">Translocase</keyword>
<dbReference type="AlphaFoldDB" id="A0A2M6WRC0"/>
<evidence type="ECO:0000256" key="7">
    <source>
        <dbReference type="ARBA" id="ARBA00022967"/>
    </source>
</evidence>
<evidence type="ECO:0000256" key="1">
    <source>
        <dbReference type="ARBA" id="ARBA00004127"/>
    </source>
</evidence>
<dbReference type="InterPro" id="IPR059000">
    <property type="entry name" value="ATPase_P-type_domA"/>
</dbReference>
<evidence type="ECO:0000256" key="2">
    <source>
        <dbReference type="ARBA" id="ARBA00006024"/>
    </source>
</evidence>
<dbReference type="InterPro" id="IPR017969">
    <property type="entry name" value="Heavy-metal-associated_CS"/>
</dbReference>